<gene>
    <name evidence="7" type="ORF">U2I54_28210</name>
</gene>
<dbReference type="InterPro" id="IPR004839">
    <property type="entry name" value="Aminotransferase_I/II_large"/>
</dbReference>
<dbReference type="Gene3D" id="3.40.640.10">
    <property type="entry name" value="Type I PLP-dependent aspartate aminotransferase-like (Major domain)"/>
    <property type="match status" value="1"/>
</dbReference>
<organism evidence="7 8">
    <name type="scientific">Bacillus bingmayongensis</name>
    <dbReference type="NCBI Taxonomy" id="1150157"/>
    <lineage>
        <taxon>Bacteria</taxon>
        <taxon>Bacillati</taxon>
        <taxon>Bacillota</taxon>
        <taxon>Bacilli</taxon>
        <taxon>Bacillales</taxon>
        <taxon>Bacillaceae</taxon>
        <taxon>Bacillus</taxon>
    </lineage>
</organism>
<dbReference type="GO" id="GO:0008483">
    <property type="term" value="F:transaminase activity"/>
    <property type="evidence" value="ECO:0007669"/>
    <property type="project" value="UniProtKB-KW"/>
</dbReference>
<feature type="domain" description="Aminotransferase class I/classII large" evidence="6">
    <location>
        <begin position="84"/>
        <end position="419"/>
    </location>
</feature>
<evidence type="ECO:0000256" key="2">
    <source>
        <dbReference type="ARBA" id="ARBA00007441"/>
    </source>
</evidence>
<evidence type="ECO:0000259" key="6">
    <source>
        <dbReference type="Pfam" id="PF00155"/>
    </source>
</evidence>
<evidence type="ECO:0000256" key="4">
    <source>
        <dbReference type="ARBA" id="ARBA00022679"/>
    </source>
</evidence>
<proteinExistence type="inferred from homology"/>
<name>A0ABU5K5U3_9BACI</name>
<accession>A0ABU5K5U3</accession>
<dbReference type="Proteomes" id="UP001291930">
    <property type="component" value="Unassembled WGS sequence"/>
</dbReference>
<dbReference type="SUPFAM" id="SSF53383">
    <property type="entry name" value="PLP-dependent transferases"/>
    <property type="match status" value="1"/>
</dbReference>
<dbReference type="PANTHER" id="PTHR46383:SF1">
    <property type="entry name" value="ASPARTATE AMINOTRANSFERASE"/>
    <property type="match status" value="1"/>
</dbReference>
<keyword evidence="5" id="KW-0663">Pyridoxal phosphate</keyword>
<dbReference type="InterPro" id="IPR050596">
    <property type="entry name" value="AspAT/PAT-like"/>
</dbReference>
<dbReference type="InterPro" id="IPR015421">
    <property type="entry name" value="PyrdxlP-dep_Trfase_major"/>
</dbReference>
<reference evidence="8" key="1">
    <citation type="submission" date="2023-11" db="EMBL/GenBank/DDBJ databases">
        <title>Genome Sequence of Bacillus pseudomycoides stain BUPM19.</title>
        <authorList>
            <person name="Farhat A."/>
        </authorList>
    </citation>
    <scope>NUCLEOTIDE SEQUENCE [LARGE SCALE GENOMIC DNA]</scope>
    <source>
        <strain evidence="8">BUPM19</strain>
    </source>
</reference>
<keyword evidence="8" id="KW-1185">Reference proteome</keyword>
<keyword evidence="4" id="KW-0808">Transferase</keyword>
<dbReference type="CDD" id="cd00609">
    <property type="entry name" value="AAT_like"/>
    <property type="match status" value="1"/>
</dbReference>
<evidence type="ECO:0000313" key="8">
    <source>
        <dbReference type="Proteomes" id="UP001291930"/>
    </source>
</evidence>
<protein>
    <submittedName>
        <fullName evidence="7">Aminotransferase class I/II-fold pyridoxal phosphate-dependent enzyme</fullName>
    </submittedName>
</protein>
<dbReference type="EMBL" id="JAXOVW010000239">
    <property type="protein sequence ID" value="MDZ5610762.1"/>
    <property type="molecule type" value="Genomic_DNA"/>
</dbReference>
<keyword evidence="3 7" id="KW-0032">Aminotransferase</keyword>
<dbReference type="RefSeq" id="WP_374219919.1">
    <property type="nucleotide sequence ID" value="NZ_JAXOVW010000239.1"/>
</dbReference>
<evidence type="ECO:0000256" key="5">
    <source>
        <dbReference type="ARBA" id="ARBA00022898"/>
    </source>
</evidence>
<dbReference type="InterPro" id="IPR015422">
    <property type="entry name" value="PyrdxlP-dep_Trfase_small"/>
</dbReference>
<evidence type="ECO:0000313" key="7">
    <source>
        <dbReference type="EMBL" id="MDZ5610762.1"/>
    </source>
</evidence>
<sequence>MNEFAKQLNEVIKNENPSIYNMLSDLGKKLYYPKGILSQSEEANKKAYRFDATIGIATEDDVPMHFQHIQKHFVGYAPEEIYPYAPPAGKQALRELWKKKLLNDNLSLRNQIFGLPIVTNALTHGLSITADLFVNPGDSVIVPDKYWGNYQSIFQTQRMGNLLTYPLFDENGRFHTAAFRSILLKQKTRGKAIVILNFPNNPTGYTPLKEEVEEINSALYEAAEEGIDIVVILDDAYFGLFYEDSIKESLFGQFAGIHPRILPIKVDGVTKESYVWGLRVGFITYASKSSKILDVLEQKTKGLIRGTVSSGSHLSQTVILHSLKSSEFERERQEKFKLMEKRAKKVKEVLNQKKYEKYWSYYPFNSGYFMCLKLKEVNADKLRHHLLNQYGVGVVAFNSTDLRVAFSCVEERDIEELLNLIYKAVKDLTESK</sequence>
<evidence type="ECO:0000256" key="1">
    <source>
        <dbReference type="ARBA" id="ARBA00001933"/>
    </source>
</evidence>
<dbReference type="Gene3D" id="3.90.1150.10">
    <property type="entry name" value="Aspartate Aminotransferase, domain 1"/>
    <property type="match status" value="1"/>
</dbReference>
<dbReference type="InterPro" id="IPR015424">
    <property type="entry name" value="PyrdxlP-dep_Trfase"/>
</dbReference>
<comment type="cofactor">
    <cofactor evidence="1">
        <name>pyridoxal 5'-phosphate</name>
        <dbReference type="ChEBI" id="CHEBI:597326"/>
    </cofactor>
</comment>
<dbReference type="NCBIfam" id="NF006388">
    <property type="entry name" value="PRK08637.1"/>
    <property type="match status" value="1"/>
</dbReference>
<evidence type="ECO:0000256" key="3">
    <source>
        <dbReference type="ARBA" id="ARBA00022576"/>
    </source>
</evidence>
<dbReference type="Pfam" id="PF00155">
    <property type="entry name" value="Aminotran_1_2"/>
    <property type="match status" value="1"/>
</dbReference>
<comment type="similarity">
    <text evidence="2">Belongs to the class-I pyridoxal-phosphate-dependent aminotransferase family.</text>
</comment>
<dbReference type="PANTHER" id="PTHR46383">
    <property type="entry name" value="ASPARTATE AMINOTRANSFERASE"/>
    <property type="match status" value="1"/>
</dbReference>
<comment type="caution">
    <text evidence="7">The sequence shown here is derived from an EMBL/GenBank/DDBJ whole genome shotgun (WGS) entry which is preliminary data.</text>
</comment>